<name>A0A5C4VLV8_9ACTN</name>
<dbReference type="Proteomes" id="UP000312512">
    <property type="component" value="Unassembled WGS sequence"/>
</dbReference>
<dbReference type="OrthoDB" id="5243104at2"/>
<dbReference type="PROSITE" id="PS51186">
    <property type="entry name" value="GNAT"/>
    <property type="match status" value="1"/>
</dbReference>
<dbReference type="Pfam" id="PF24553">
    <property type="entry name" value="Rv0428c_C"/>
    <property type="match status" value="1"/>
</dbReference>
<protein>
    <submittedName>
        <fullName evidence="1">GNAT family N-acetyltransferase</fullName>
    </submittedName>
</protein>
<proteinExistence type="predicted"/>
<keyword evidence="2" id="KW-1185">Reference proteome</keyword>
<sequence>MNYDLLVHEAWPAYEQHVHDGWVFRYAGGVTKRANSVLALTRPADLDGAIEAAEGFYGERGQRCVFSLGPNAAPGLDEALERRGYELVDPTVVMAGSPAGRAAREVRIEDRPWRGWLEAWWAVDGRYGSGFEDAERICTGVPAWYAAYEEDGVALAVGRAVPQGDTPDAAQGDVPGTPGMEEPAASCGDMLGIYCMATLPQARRRGLARAVLRALVRHARAERAYLVTTAPNLAAQALYRGEGFEVVGGYHYRVR</sequence>
<dbReference type="EMBL" id="VDLX02000020">
    <property type="protein sequence ID" value="KAB8189434.1"/>
    <property type="molecule type" value="Genomic_DNA"/>
</dbReference>
<dbReference type="InterPro" id="IPR056935">
    <property type="entry name" value="Rv0428c-like_C"/>
</dbReference>
<accession>A0A5C4VLV8</accession>
<dbReference type="GO" id="GO:0016747">
    <property type="term" value="F:acyltransferase activity, transferring groups other than amino-acyl groups"/>
    <property type="evidence" value="ECO:0007669"/>
    <property type="project" value="InterPro"/>
</dbReference>
<dbReference type="SUPFAM" id="SSF55729">
    <property type="entry name" value="Acyl-CoA N-acyltransferases (Nat)"/>
    <property type="match status" value="1"/>
</dbReference>
<organism evidence="1 2">
    <name type="scientific">Nonomuraea phyllanthi</name>
    <dbReference type="NCBI Taxonomy" id="2219224"/>
    <lineage>
        <taxon>Bacteria</taxon>
        <taxon>Bacillati</taxon>
        <taxon>Actinomycetota</taxon>
        <taxon>Actinomycetes</taxon>
        <taxon>Streptosporangiales</taxon>
        <taxon>Streptosporangiaceae</taxon>
        <taxon>Nonomuraea</taxon>
    </lineage>
</organism>
<reference evidence="1 2" key="1">
    <citation type="submission" date="2019-10" db="EMBL/GenBank/DDBJ databases">
        <title>Nonomuraea sp. nov., isolated from Phyllanthus amarus.</title>
        <authorList>
            <person name="Klykleung N."/>
            <person name="Tanasupawat S."/>
        </authorList>
    </citation>
    <scope>NUCLEOTIDE SEQUENCE [LARGE SCALE GENOMIC DNA]</scope>
    <source>
        <strain evidence="1 2">PA1-10</strain>
    </source>
</reference>
<dbReference type="InterPro" id="IPR016181">
    <property type="entry name" value="Acyl_CoA_acyltransferase"/>
</dbReference>
<dbReference type="CDD" id="cd04301">
    <property type="entry name" value="NAT_SF"/>
    <property type="match status" value="1"/>
</dbReference>
<evidence type="ECO:0000313" key="1">
    <source>
        <dbReference type="EMBL" id="KAB8189434.1"/>
    </source>
</evidence>
<dbReference type="InterPro" id="IPR000182">
    <property type="entry name" value="GNAT_dom"/>
</dbReference>
<dbReference type="AlphaFoldDB" id="A0A5C4VLV8"/>
<comment type="caution">
    <text evidence="1">The sequence shown here is derived from an EMBL/GenBank/DDBJ whole genome shotgun (WGS) entry which is preliminary data.</text>
</comment>
<dbReference type="RefSeq" id="WP_139635675.1">
    <property type="nucleotide sequence ID" value="NZ_VDLX02000020.1"/>
</dbReference>
<evidence type="ECO:0000313" key="2">
    <source>
        <dbReference type="Proteomes" id="UP000312512"/>
    </source>
</evidence>
<keyword evidence="1" id="KW-0808">Transferase</keyword>
<gene>
    <name evidence="1" type="ORF">FH608_040320</name>
</gene>
<dbReference type="Gene3D" id="3.40.630.30">
    <property type="match status" value="1"/>
</dbReference>